<dbReference type="InterPro" id="IPR036236">
    <property type="entry name" value="Znf_C2H2_sf"/>
</dbReference>
<comment type="subcellular location">
    <subcellularLocation>
        <location evidence="1">Nucleus</location>
    </subcellularLocation>
</comment>
<evidence type="ECO:0000256" key="8">
    <source>
        <dbReference type="ARBA" id="ARBA00023163"/>
    </source>
</evidence>
<keyword evidence="4 10" id="KW-0863">Zinc-finger</keyword>
<evidence type="ECO:0000313" key="13">
    <source>
        <dbReference type="Proteomes" id="UP000785679"/>
    </source>
</evidence>
<dbReference type="PROSITE" id="PS50157">
    <property type="entry name" value="ZINC_FINGER_C2H2_2"/>
    <property type="match status" value="1"/>
</dbReference>
<feature type="domain" description="C2H2-type" evidence="11">
    <location>
        <begin position="52"/>
        <end position="79"/>
    </location>
</feature>
<evidence type="ECO:0000256" key="3">
    <source>
        <dbReference type="ARBA" id="ARBA00022737"/>
    </source>
</evidence>
<keyword evidence="2" id="KW-0479">Metal-binding</keyword>
<dbReference type="SUPFAM" id="SSF57667">
    <property type="entry name" value="beta-beta-alpha zinc fingers"/>
    <property type="match status" value="1"/>
</dbReference>
<accession>A0A8J8NQG9</accession>
<dbReference type="PROSITE" id="PS00028">
    <property type="entry name" value="ZINC_FINGER_C2H2_1"/>
    <property type="match status" value="1"/>
</dbReference>
<dbReference type="EMBL" id="RRYP01009231">
    <property type="protein sequence ID" value="TNV79198.1"/>
    <property type="molecule type" value="Genomic_DNA"/>
</dbReference>
<keyword evidence="13" id="KW-1185">Reference proteome</keyword>
<keyword evidence="8" id="KW-0804">Transcription</keyword>
<dbReference type="GO" id="GO:0003677">
    <property type="term" value="F:DNA binding"/>
    <property type="evidence" value="ECO:0007669"/>
    <property type="project" value="UniProtKB-KW"/>
</dbReference>
<evidence type="ECO:0000256" key="7">
    <source>
        <dbReference type="ARBA" id="ARBA00023125"/>
    </source>
</evidence>
<reference evidence="12" key="1">
    <citation type="submission" date="2019-06" db="EMBL/GenBank/DDBJ databases">
        <authorList>
            <person name="Zheng W."/>
        </authorList>
    </citation>
    <scope>NUCLEOTIDE SEQUENCE</scope>
    <source>
        <strain evidence="12">QDHG01</strain>
    </source>
</reference>
<dbReference type="AlphaFoldDB" id="A0A8J8NQG9"/>
<dbReference type="SMART" id="SM00355">
    <property type="entry name" value="ZnF_C2H2"/>
    <property type="match status" value="1"/>
</dbReference>
<dbReference type="OrthoDB" id="654211at2759"/>
<organism evidence="12 13">
    <name type="scientific">Halteria grandinella</name>
    <dbReference type="NCBI Taxonomy" id="5974"/>
    <lineage>
        <taxon>Eukaryota</taxon>
        <taxon>Sar</taxon>
        <taxon>Alveolata</taxon>
        <taxon>Ciliophora</taxon>
        <taxon>Intramacronucleata</taxon>
        <taxon>Spirotrichea</taxon>
        <taxon>Stichotrichia</taxon>
        <taxon>Sporadotrichida</taxon>
        <taxon>Halteriidae</taxon>
        <taxon>Halteria</taxon>
    </lineage>
</organism>
<dbReference type="Pfam" id="PF00096">
    <property type="entry name" value="zf-C2H2"/>
    <property type="match status" value="1"/>
</dbReference>
<protein>
    <recommendedName>
        <fullName evidence="11">C2H2-type domain-containing protein</fullName>
    </recommendedName>
</protein>
<keyword evidence="5" id="KW-0862">Zinc</keyword>
<dbReference type="GO" id="GO:0008270">
    <property type="term" value="F:zinc ion binding"/>
    <property type="evidence" value="ECO:0007669"/>
    <property type="project" value="UniProtKB-KW"/>
</dbReference>
<evidence type="ECO:0000256" key="9">
    <source>
        <dbReference type="ARBA" id="ARBA00023242"/>
    </source>
</evidence>
<evidence type="ECO:0000256" key="6">
    <source>
        <dbReference type="ARBA" id="ARBA00023015"/>
    </source>
</evidence>
<dbReference type="Gene3D" id="3.30.160.60">
    <property type="entry name" value="Classic Zinc Finger"/>
    <property type="match status" value="1"/>
</dbReference>
<evidence type="ECO:0000256" key="5">
    <source>
        <dbReference type="ARBA" id="ARBA00022833"/>
    </source>
</evidence>
<evidence type="ECO:0000256" key="2">
    <source>
        <dbReference type="ARBA" id="ARBA00022723"/>
    </source>
</evidence>
<dbReference type="Proteomes" id="UP000785679">
    <property type="component" value="Unassembled WGS sequence"/>
</dbReference>
<comment type="caution">
    <text evidence="12">The sequence shown here is derived from an EMBL/GenBank/DDBJ whole genome shotgun (WGS) entry which is preliminary data.</text>
</comment>
<evidence type="ECO:0000256" key="1">
    <source>
        <dbReference type="ARBA" id="ARBA00004123"/>
    </source>
</evidence>
<gene>
    <name evidence="12" type="ORF">FGO68_gene7060</name>
</gene>
<name>A0A8J8NQG9_HALGN</name>
<evidence type="ECO:0000256" key="4">
    <source>
        <dbReference type="ARBA" id="ARBA00022771"/>
    </source>
</evidence>
<evidence type="ECO:0000259" key="11">
    <source>
        <dbReference type="PROSITE" id="PS50157"/>
    </source>
</evidence>
<proteinExistence type="predicted"/>
<keyword evidence="9" id="KW-0539">Nucleus</keyword>
<dbReference type="InterPro" id="IPR013087">
    <property type="entry name" value="Znf_C2H2_type"/>
</dbReference>
<sequence>MSFPRLNRFASHVRQTHKGDIRYVTVPPILSKKFPTADHFLQQFAKPVVPLYKCEECGKSFTSNSNKTDHMRRHLEVKPYSCNCGVSDFRRYRIADHCLRFHYIPLEIFDRLTNKQQLIVRKSIDHNKIKKTPTPKSHVDFGFLEELLLDKQKGDRSAFDDFSSVVVLSEHLNGSSDARGYYHGYYHCYFQPLVTNQQLSLPLPKDFNALPPLPLAALFEEVATKPKQKHAICPQVQETADLNGTCMMLPILSPKDVINGASDCWGFLMSQNRSL</sequence>
<evidence type="ECO:0000313" key="12">
    <source>
        <dbReference type="EMBL" id="TNV79198.1"/>
    </source>
</evidence>
<keyword evidence="6" id="KW-0805">Transcription regulation</keyword>
<dbReference type="GO" id="GO:0005634">
    <property type="term" value="C:nucleus"/>
    <property type="evidence" value="ECO:0007669"/>
    <property type="project" value="UniProtKB-SubCell"/>
</dbReference>
<dbReference type="FunFam" id="3.30.160.60:FF:000030">
    <property type="entry name" value="Zinc finger protein 628"/>
    <property type="match status" value="1"/>
</dbReference>
<keyword evidence="3" id="KW-0677">Repeat</keyword>
<keyword evidence="7" id="KW-0238">DNA-binding</keyword>
<evidence type="ECO:0000256" key="10">
    <source>
        <dbReference type="PROSITE-ProRule" id="PRU00042"/>
    </source>
</evidence>